<comment type="caution">
    <text evidence="2">The sequence shown here is derived from an EMBL/GenBank/DDBJ whole genome shotgun (WGS) entry which is preliminary data.</text>
</comment>
<dbReference type="RefSeq" id="WP_109817030.1">
    <property type="nucleotide sequence ID" value="NZ_QGKR01000160.1"/>
</dbReference>
<sequence length="181" mass="19527">MRGISGTAKAKALILAAIPAGAVGFLLTGRWAIVAIVANLVLLAAGGGLWWFEVRWARRWPRLNRVGVPDDVPEPEGDDAYRGALDHGDPESVVLASRRVRRHQLTLSTTSRLRRYGMRRSVTDESAGGAKDLTMVANSLTQIQGVLQSAQRNARREQLWWLVAGLAASIPIGVAINLATG</sequence>
<keyword evidence="1" id="KW-0472">Membrane</keyword>
<keyword evidence="3" id="KW-1185">Reference proteome</keyword>
<feature type="transmembrane region" description="Helical" evidence="1">
    <location>
        <begin position="33"/>
        <end position="52"/>
    </location>
</feature>
<dbReference type="AlphaFoldDB" id="A0A317DC50"/>
<keyword evidence="1" id="KW-0812">Transmembrane</keyword>
<evidence type="ECO:0000256" key="1">
    <source>
        <dbReference type="SAM" id="Phobius"/>
    </source>
</evidence>
<proteinExistence type="predicted"/>
<protein>
    <submittedName>
        <fullName evidence="2">Uncharacterized protein</fullName>
    </submittedName>
</protein>
<accession>A0A317DC50</accession>
<gene>
    <name evidence="2" type="ORF">DKT68_09370</name>
</gene>
<feature type="transmembrane region" description="Helical" evidence="1">
    <location>
        <begin position="12"/>
        <end position="27"/>
    </location>
</feature>
<dbReference type="OrthoDB" id="3403494at2"/>
<reference evidence="2 3" key="1">
    <citation type="submission" date="2018-05" db="EMBL/GenBank/DDBJ databases">
        <title>Micromonospora atacamensis sp. nov., a novel actinobacteria isolated from high altitude Atacama Desert soil.</title>
        <authorList>
            <person name="Carro L."/>
            <person name="Golinska P."/>
            <person name="Klenk H.-P."/>
            <person name="Goodfellow M."/>
        </authorList>
    </citation>
    <scope>NUCLEOTIDE SEQUENCE [LARGE SCALE GENOMIC DNA]</scope>
    <source>
        <strain evidence="2 3">5R2A7</strain>
    </source>
</reference>
<evidence type="ECO:0000313" key="3">
    <source>
        <dbReference type="Proteomes" id="UP000245410"/>
    </source>
</evidence>
<dbReference type="Proteomes" id="UP000245410">
    <property type="component" value="Unassembled WGS sequence"/>
</dbReference>
<organism evidence="2 3">
    <name type="scientific">Micromonospora acroterricola</name>
    <dbReference type="NCBI Taxonomy" id="2202421"/>
    <lineage>
        <taxon>Bacteria</taxon>
        <taxon>Bacillati</taxon>
        <taxon>Actinomycetota</taxon>
        <taxon>Actinomycetes</taxon>
        <taxon>Micromonosporales</taxon>
        <taxon>Micromonosporaceae</taxon>
        <taxon>Micromonospora</taxon>
    </lineage>
</organism>
<name>A0A317DC50_9ACTN</name>
<feature type="transmembrane region" description="Helical" evidence="1">
    <location>
        <begin position="159"/>
        <end position="179"/>
    </location>
</feature>
<keyword evidence="1" id="KW-1133">Transmembrane helix</keyword>
<dbReference type="EMBL" id="QGKR01000160">
    <property type="protein sequence ID" value="PWR10235.1"/>
    <property type="molecule type" value="Genomic_DNA"/>
</dbReference>
<evidence type="ECO:0000313" key="2">
    <source>
        <dbReference type="EMBL" id="PWR10235.1"/>
    </source>
</evidence>